<feature type="repeat" description="WD" evidence="4">
    <location>
        <begin position="30"/>
        <end position="62"/>
    </location>
</feature>
<sequence>MPYNTQKNEPKYVSKLEAPSFFSLQRTRTIRGHSDIVKTLGWNCSGSRLASGSADHTLRIWNPDKLELRYSTELKGHGSSVDYLSWDPTHSDRLASVGKDKTIRIWDYREAKYIMDITTNGENITVSWSPDGRYVAAGSKDDVITFVDVKEKKVINTVKQPTETNEIAWSNSGDFFALATGHGTVNLVEWPSLKHNLIQKEGIYLAVGGSDALVTLWDLDEFVCVQTFSKLDWPVRTLSFSHDGQYIASASEENAIDISHVETGEHVYKIPANAANKVCWHPYKYWLAYAGDETSKKGDLSIFGINS</sequence>
<dbReference type="PRINTS" id="PR00320">
    <property type="entry name" value="GPROTEINBRPT"/>
</dbReference>
<evidence type="ECO:0000313" key="5">
    <source>
        <dbReference type="EMBL" id="KTW27581.1"/>
    </source>
</evidence>
<dbReference type="GeneID" id="28941598"/>
<dbReference type="PANTHER" id="PTHR22839">
    <property type="entry name" value="THO COMPLEX SUBUNIT 3 THO3"/>
    <property type="match status" value="1"/>
</dbReference>
<dbReference type="PROSITE" id="PS50082">
    <property type="entry name" value="WD_REPEATS_2"/>
    <property type="match status" value="2"/>
</dbReference>
<dbReference type="InterPro" id="IPR040132">
    <property type="entry name" value="Tex1/THOC3"/>
</dbReference>
<dbReference type="GO" id="GO:0006406">
    <property type="term" value="P:mRNA export from nucleus"/>
    <property type="evidence" value="ECO:0007669"/>
    <property type="project" value="InterPro"/>
</dbReference>
<evidence type="ECO:0000256" key="3">
    <source>
        <dbReference type="ARBA" id="ARBA00046343"/>
    </source>
</evidence>
<name>A0A0W4ZGT9_PNEJ7</name>
<protein>
    <submittedName>
        <fullName evidence="5">Uncharacterized protein</fullName>
    </submittedName>
</protein>
<comment type="similarity">
    <text evidence="3">Belongs to the THOC3 family.</text>
</comment>
<keyword evidence="6" id="KW-1185">Reference proteome</keyword>
<accession>A0A0W4ZGT9</accession>
<evidence type="ECO:0000313" key="6">
    <source>
        <dbReference type="Proteomes" id="UP000053447"/>
    </source>
</evidence>
<dbReference type="PROSITE" id="PS50294">
    <property type="entry name" value="WD_REPEATS_REGION"/>
    <property type="match status" value="2"/>
</dbReference>
<dbReference type="Gene3D" id="2.130.10.10">
    <property type="entry name" value="YVTN repeat-like/Quinoprotein amine dehydrogenase"/>
    <property type="match status" value="2"/>
</dbReference>
<keyword evidence="2" id="KW-0677">Repeat</keyword>
<dbReference type="Proteomes" id="UP000053447">
    <property type="component" value="Unassembled WGS sequence"/>
</dbReference>
<dbReference type="STRING" id="1408657.A0A0W4ZGT9"/>
<dbReference type="InterPro" id="IPR001680">
    <property type="entry name" value="WD40_rpt"/>
</dbReference>
<reference evidence="6" key="1">
    <citation type="journal article" date="2016" name="Nat. Commun.">
        <title>Genome analysis of three Pneumocystis species reveals adaptation mechanisms to life exclusively in mammalian hosts.</title>
        <authorList>
            <person name="Ma L."/>
            <person name="Chen Z."/>
            <person name="Huang D.W."/>
            <person name="Kutty G."/>
            <person name="Ishihara M."/>
            <person name="Wang H."/>
            <person name="Abouelleil A."/>
            <person name="Bishop L."/>
            <person name="Davey E."/>
            <person name="Deng R."/>
            <person name="Deng X."/>
            <person name="Fan L."/>
            <person name="Fantoni G."/>
            <person name="Fitzgerald M."/>
            <person name="Gogineni E."/>
            <person name="Goldberg J.M."/>
            <person name="Handley G."/>
            <person name="Hu X."/>
            <person name="Huber C."/>
            <person name="Jiao X."/>
            <person name="Jones K."/>
            <person name="Levin J.Z."/>
            <person name="Liu Y."/>
            <person name="Macdonald P."/>
            <person name="Melnikov A."/>
            <person name="Raley C."/>
            <person name="Sassi M."/>
            <person name="Sherman B.T."/>
            <person name="Song X."/>
            <person name="Sykes S."/>
            <person name="Tran B."/>
            <person name="Walsh L."/>
            <person name="Xia Y."/>
            <person name="Yang J."/>
            <person name="Young S."/>
            <person name="Zeng Q."/>
            <person name="Zheng X."/>
            <person name="Stephens R."/>
            <person name="Nusbaum C."/>
            <person name="Birren B.W."/>
            <person name="Azadi P."/>
            <person name="Lempicki R.A."/>
            <person name="Cuomo C.A."/>
            <person name="Kovacs J.A."/>
        </authorList>
    </citation>
    <scope>NUCLEOTIDE SEQUENCE [LARGE SCALE GENOMIC DNA]</scope>
    <source>
        <strain evidence="6">RU7</strain>
    </source>
</reference>
<gene>
    <name evidence="5" type="ORF">T551_03080</name>
</gene>
<dbReference type="SMART" id="SM00320">
    <property type="entry name" value="WD40"/>
    <property type="match status" value="5"/>
</dbReference>
<dbReference type="GO" id="GO:0000445">
    <property type="term" value="C:THO complex part of transcription export complex"/>
    <property type="evidence" value="ECO:0007669"/>
    <property type="project" value="TreeGrafter"/>
</dbReference>
<dbReference type="EMBL" id="LFWA01000014">
    <property type="protein sequence ID" value="KTW27581.1"/>
    <property type="molecule type" value="Genomic_DNA"/>
</dbReference>
<feature type="repeat" description="WD" evidence="4">
    <location>
        <begin position="74"/>
        <end position="116"/>
    </location>
</feature>
<comment type="caution">
    <text evidence="5">The sequence shown here is derived from an EMBL/GenBank/DDBJ whole genome shotgun (WGS) entry which is preliminary data.</text>
</comment>
<dbReference type="InterPro" id="IPR015943">
    <property type="entry name" value="WD40/YVTN_repeat-like_dom_sf"/>
</dbReference>
<dbReference type="InterPro" id="IPR036322">
    <property type="entry name" value="WD40_repeat_dom_sf"/>
</dbReference>
<keyword evidence="1 4" id="KW-0853">WD repeat</keyword>
<dbReference type="AlphaFoldDB" id="A0A0W4ZGT9"/>
<dbReference type="OrthoDB" id="340259at2759"/>
<evidence type="ECO:0000256" key="2">
    <source>
        <dbReference type="ARBA" id="ARBA00022737"/>
    </source>
</evidence>
<proteinExistence type="inferred from homology"/>
<dbReference type="eggNOG" id="KOG1407">
    <property type="taxonomic scope" value="Eukaryota"/>
</dbReference>
<dbReference type="SUPFAM" id="SSF50978">
    <property type="entry name" value="WD40 repeat-like"/>
    <property type="match status" value="1"/>
</dbReference>
<dbReference type="InterPro" id="IPR020472">
    <property type="entry name" value="WD40_PAC1"/>
</dbReference>
<dbReference type="RefSeq" id="XP_018228551.1">
    <property type="nucleotide sequence ID" value="XM_018375343.1"/>
</dbReference>
<dbReference type="PANTHER" id="PTHR22839:SF0">
    <property type="entry name" value="THO COMPLEX SUBUNIT 3"/>
    <property type="match status" value="1"/>
</dbReference>
<evidence type="ECO:0000256" key="1">
    <source>
        <dbReference type="ARBA" id="ARBA00022574"/>
    </source>
</evidence>
<dbReference type="Pfam" id="PF25174">
    <property type="entry name" value="Beta-prop_THOC3"/>
    <property type="match status" value="1"/>
</dbReference>
<organism evidence="5 6">
    <name type="scientific">Pneumocystis jirovecii (strain RU7)</name>
    <name type="common">Human pneumocystis pneumonia agent</name>
    <dbReference type="NCBI Taxonomy" id="1408657"/>
    <lineage>
        <taxon>Eukaryota</taxon>
        <taxon>Fungi</taxon>
        <taxon>Dikarya</taxon>
        <taxon>Ascomycota</taxon>
        <taxon>Taphrinomycotina</taxon>
        <taxon>Pneumocystomycetes</taxon>
        <taxon>Pneumocystaceae</taxon>
        <taxon>Pneumocystis</taxon>
    </lineage>
</organism>
<evidence type="ECO:0000256" key="4">
    <source>
        <dbReference type="PROSITE-ProRule" id="PRU00221"/>
    </source>
</evidence>
<dbReference type="VEuPathDB" id="FungiDB:T551_03080"/>